<dbReference type="Proteomes" id="UP000325577">
    <property type="component" value="Linkage Group LG4"/>
</dbReference>
<reference evidence="1 2" key="1">
    <citation type="submission" date="2019-09" db="EMBL/GenBank/DDBJ databases">
        <title>A chromosome-level genome assembly of the Chinese tupelo Nyssa sinensis.</title>
        <authorList>
            <person name="Yang X."/>
            <person name="Kang M."/>
            <person name="Yang Y."/>
            <person name="Xiong H."/>
            <person name="Wang M."/>
            <person name="Zhang Z."/>
            <person name="Wang Z."/>
            <person name="Wu H."/>
            <person name="Ma T."/>
            <person name="Liu J."/>
            <person name="Xi Z."/>
        </authorList>
    </citation>
    <scope>NUCLEOTIDE SEQUENCE [LARGE SCALE GENOMIC DNA]</scope>
    <source>
        <strain evidence="1">J267</strain>
        <tissue evidence="1">Leaf</tissue>
    </source>
</reference>
<accession>A0A5J5A4I2</accession>
<dbReference type="AlphaFoldDB" id="A0A5J5A4I2"/>
<gene>
    <name evidence="1" type="ORF">F0562_011281</name>
</gene>
<evidence type="ECO:0000313" key="2">
    <source>
        <dbReference type="Proteomes" id="UP000325577"/>
    </source>
</evidence>
<protein>
    <submittedName>
        <fullName evidence="1">Uncharacterized protein</fullName>
    </submittedName>
</protein>
<organism evidence="1 2">
    <name type="scientific">Nyssa sinensis</name>
    <dbReference type="NCBI Taxonomy" id="561372"/>
    <lineage>
        <taxon>Eukaryota</taxon>
        <taxon>Viridiplantae</taxon>
        <taxon>Streptophyta</taxon>
        <taxon>Embryophyta</taxon>
        <taxon>Tracheophyta</taxon>
        <taxon>Spermatophyta</taxon>
        <taxon>Magnoliopsida</taxon>
        <taxon>eudicotyledons</taxon>
        <taxon>Gunneridae</taxon>
        <taxon>Pentapetalae</taxon>
        <taxon>asterids</taxon>
        <taxon>Cornales</taxon>
        <taxon>Nyssaceae</taxon>
        <taxon>Nyssa</taxon>
    </lineage>
</organism>
<proteinExistence type="predicted"/>
<keyword evidence="2" id="KW-1185">Reference proteome</keyword>
<sequence length="192" mass="22303">MHYQTSARHDQNLDFDIWEQTPATARHEFADGRLGLKEFQVQSIRQHWERSAKIPVGDQGSNKVGWRFDGPDILPFNQVSSFDQWDEACTGKDAKRIDKILGDIINEYKVKRKTTTTSSDISDEEDLADVLLKLQDSDELHFLITTNNMLSFWYVLADINNILTEIKKSQHLSVKRMKWGKKTFMEQTHNTS</sequence>
<evidence type="ECO:0000313" key="1">
    <source>
        <dbReference type="EMBL" id="KAA8524858.1"/>
    </source>
</evidence>
<dbReference type="EMBL" id="CM018047">
    <property type="protein sequence ID" value="KAA8524858.1"/>
    <property type="molecule type" value="Genomic_DNA"/>
</dbReference>
<name>A0A5J5A4I2_9ASTE</name>